<dbReference type="VEuPathDB" id="FungiDB:VP01_12236g1"/>
<sequence>SNELTKRRCAALAEIDTAKFGWFQVRAVLVSGVGFFTDA</sequence>
<dbReference type="EMBL" id="LAVV01002484">
    <property type="protein sequence ID" value="KNZ62792.1"/>
    <property type="molecule type" value="Genomic_DNA"/>
</dbReference>
<comment type="caution">
    <text evidence="1">The sequence shown here is derived from an EMBL/GenBank/DDBJ whole genome shotgun (WGS) entry which is preliminary data.</text>
</comment>
<protein>
    <submittedName>
        <fullName evidence="1">Uncharacterized protein</fullName>
    </submittedName>
</protein>
<evidence type="ECO:0000313" key="2">
    <source>
        <dbReference type="Proteomes" id="UP000037035"/>
    </source>
</evidence>
<reference evidence="1 2" key="1">
    <citation type="submission" date="2015-08" db="EMBL/GenBank/DDBJ databases">
        <title>Next Generation Sequencing and Analysis of the Genome of Puccinia sorghi L Schw, the Causal Agent of Maize Common Rust.</title>
        <authorList>
            <person name="Rochi L."/>
            <person name="Burguener G."/>
            <person name="Darino M."/>
            <person name="Turjanski A."/>
            <person name="Kreff E."/>
            <person name="Dieguez M.J."/>
            <person name="Sacco F."/>
        </authorList>
    </citation>
    <scope>NUCLEOTIDE SEQUENCE [LARGE SCALE GENOMIC DNA]</scope>
    <source>
        <strain evidence="1 2">RO10H11247</strain>
    </source>
</reference>
<dbReference type="Proteomes" id="UP000037035">
    <property type="component" value="Unassembled WGS sequence"/>
</dbReference>
<dbReference type="OrthoDB" id="433512at2759"/>
<name>A0A0L6VQ61_9BASI</name>
<evidence type="ECO:0000313" key="1">
    <source>
        <dbReference type="EMBL" id="KNZ62792.1"/>
    </source>
</evidence>
<keyword evidence="2" id="KW-1185">Reference proteome</keyword>
<proteinExistence type="predicted"/>
<gene>
    <name evidence="1" type="ORF">VP01_12236g1</name>
</gene>
<feature type="non-terminal residue" evidence="1">
    <location>
        <position position="1"/>
    </location>
</feature>
<dbReference type="AlphaFoldDB" id="A0A0L6VQ61"/>
<dbReference type="STRING" id="27349.A0A0L6VQ61"/>
<organism evidence="1 2">
    <name type="scientific">Puccinia sorghi</name>
    <dbReference type="NCBI Taxonomy" id="27349"/>
    <lineage>
        <taxon>Eukaryota</taxon>
        <taxon>Fungi</taxon>
        <taxon>Dikarya</taxon>
        <taxon>Basidiomycota</taxon>
        <taxon>Pucciniomycotina</taxon>
        <taxon>Pucciniomycetes</taxon>
        <taxon>Pucciniales</taxon>
        <taxon>Pucciniaceae</taxon>
        <taxon>Puccinia</taxon>
    </lineage>
</organism>
<accession>A0A0L6VQ61</accession>